<dbReference type="Gene3D" id="3.40.630.30">
    <property type="match status" value="1"/>
</dbReference>
<reference evidence="3" key="1">
    <citation type="journal article" date="2019" name="Int. J. Syst. Evol. Microbiol.">
        <title>The Global Catalogue of Microorganisms (GCM) 10K type strain sequencing project: providing services to taxonomists for standard genome sequencing and annotation.</title>
        <authorList>
            <consortium name="The Broad Institute Genomics Platform"/>
            <consortium name="The Broad Institute Genome Sequencing Center for Infectious Disease"/>
            <person name="Wu L."/>
            <person name="Ma J."/>
        </authorList>
    </citation>
    <scope>NUCLEOTIDE SEQUENCE [LARGE SCALE GENOMIC DNA]</scope>
    <source>
        <strain evidence="3">CGMCC 1.13574</strain>
    </source>
</reference>
<accession>A0ABW4ZTR8</accession>
<dbReference type="EC" id="2.3.1.-" evidence="2"/>
<comment type="caution">
    <text evidence="2">The sequence shown here is derived from an EMBL/GenBank/DDBJ whole genome shotgun (WGS) entry which is preliminary data.</text>
</comment>
<sequence>MSLIYKVASHADEMEQIFRLNYKTFVEEIPQHLPNEQRKLIDRYHEQNTYMIALDEQRVVAMLAIREHRPFSLDQKIADLDQHLPFRPRKMVEIRLLAIEKEYRKGQIFYELFHFLLQHLREAAFDMAVISGTTRELRLYQRIGFRPFAHLVGTTEAAYQPMYITEETFSQSAASRMLQEKNRRHQTATPERYF</sequence>
<proteinExistence type="predicted"/>
<dbReference type="Proteomes" id="UP001597343">
    <property type="component" value="Unassembled WGS sequence"/>
</dbReference>
<evidence type="ECO:0000313" key="2">
    <source>
        <dbReference type="EMBL" id="MFD2168686.1"/>
    </source>
</evidence>
<dbReference type="SUPFAM" id="SSF55729">
    <property type="entry name" value="Acyl-CoA N-acyltransferases (Nat)"/>
    <property type="match status" value="1"/>
</dbReference>
<dbReference type="Pfam" id="PF21926">
    <property type="entry name" value="FeeM"/>
    <property type="match status" value="1"/>
</dbReference>
<keyword evidence="2" id="KW-0808">Transferase</keyword>
<dbReference type="InterPro" id="IPR016181">
    <property type="entry name" value="Acyl_CoA_acyltransferase"/>
</dbReference>
<dbReference type="GO" id="GO:0016746">
    <property type="term" value="F:acyltransferase activity"/>
    <property type="evidence" value="ECO:0007669"/>
    <property type="project" value="UniProtKB-KW"/>
</dbReference>
<dbReference type="InterPro" id="IPR000182">
    <property type="entry name" value="GNAT_dom"/>
</dbReference>
<dbReference type="InterPro" id="IPR054597">
    <property type="entry name" value="FeeM_cat"/>
</dbReference>
<feature type="domain" description="N-acetyltransferase" evidence="1">
    <location>
        <begin position="3"/>
        <end position="167"/>
    </location>
</feature>
<dbReference type="EMBL" id="JBHUIO010000002">
    <property type="protein sequence ID" value="MFD2168686.1"/>
    <property type="molecule type" value="Genomic_DNA"/>
</dbReference>
<dbReference type="RefSeq" id="WP_386043623.1">
    <property type="nucleotide sequence ID" value="NZ_JBHUIO010000002.1"/>
</dbReference>
<evidence type="ECO:0000313" key="3">
    <source>
        <dbReference type="Proteomes" id="UP001597343"/>
    </source>
</evidence>
<keyword evidence="3" id="KW-1185">Reference proteome</keyword>
<organism evidence="2 3">
    <name type="scientific">Tumebacillus lipolyticus</name>
    <dbReference type="NCBI Taxonomy" id="1280370"/>
    <lineage>
        <taxon>Bacteria</taxon>
        <taxon>Bacillati</taxon>
        <taxon>Bacillota</taxon>
        <taxon>Bacilli</taxon>
        <taxon>Bacillales</taxon>
        <taxon>Alicyclobacillaceae</taxon>
        <taxon>Tumebacillus</taxon>
    </lineage>
</organism>
<name>A0ABW4ZTR8_9BACL</name>
<protein>
    <submittedName>
        <fullName evidence="2">GNAT family N-acetyltransferase</fullName>
        <ecNumber evidence="2">2.3.1.-</ecNumber>
    </submittedName>
</protein>
<dbReference type="PROSITE" id="PS51186">
    <property type="entry name" value="GNAT"/>
    <property type="match status" value="1"/>
</dbReference>
<gene>
    <name evidence="2" type="ORF">ACFSOY_01455</name>
</gene>
<keyword evidence="2" id="KW-0012">Acyltransferase</keyword>
<evidence type="ECO:0000259" key="1">
    <source>
        <dbReference type="PROSITE" id="PS51186"/>
    </source>
</evidence>